<organism evidence="1 2">
    <name type="scientific">Verticillium dahliae</name>
    <name type="common">Verticillium wilt</name>
    <dbReference type="NCBI Taxonomy" id="27337"/>
    <lineage>
        <taxon>Eukaryota</taxon>
        <taxon>Fungi</taxon>
        <taxon>Dikarya</taxon>
        <taxon>Ascomycota</taxon>
        <taxon>Pezizomycotina</taxon>
        <taxon>Sordariomycetes</taxon>
        <taxon>Hypocreomycetidae</taxon>
        <taxon>Glomerellales</taxon>
        <taxon>Plectosphaerellaceae</taxon>
        <taxon>Verticillium</taxon>
    </lineage>
</organism>
<evidence type="ECO:0000313" key="1">
    <source>
        <dbReference type="EMBL" id="RXG47631.1"/>
    </source>
</evidence>
<accession>A0A444S2I1</accession>
<dbReference type="Proteomes" id="UP000288725">
    <property type="component" value="Chromosome 8"/>
</dbReference>
<reference evidence="1 2" key="1">
    <citation type="submission" date="2018-12" db="EMBL/GenBank/DDBJ databases">
        <title>Genome of Verticillium dahliae isolate Getta Getta.</title>
        <authorList>
            <person name="Gardiner D.M."/>
        </authorList>
    </citation>
    <scope>NUCLEOTIDE SEQUENCE [LARGE SCALE GENOMIC DNA]</scope>
    <source>
        <strain evidence="1 2">Getta Getta</strain>
    </source>
</reference>
<proteinExistence type="predicted"/>
<protein>
    <submittedName>
        <fullName evidence="1">Uncharacterized protein</fullName>
    </submittedName>
</protein>
<evidence type="ECO:0000313" key="2">
    <source>
        <dbReference type="Proteomes" id="UP000288725"/>
    </source>
</evidence>
<name>A0A444S2I1_VERDA</name>
<gene>
    <name evidence="1" type="ORF">VDGE_30009</name>
</gene>
<sequence>MSSCSKHEISELKRGVLSVVHSKIGEGVASSSTLDPRIPPPNIFLSIPIVETFVPRAPLPPSGSTTPLHHATRVKLSRAVVRIKLGRSLFDHQNIPIIQRDN</sequence>
<dbReference type="EMBL" id="RSDZ01000034">
    <property type="protein sequence ID" value="RXG47631.1"/>
    <property type="molecule type" value="Genomic_DNA"/>
</dbReference>
<comment type="caution">
    <text evidence="1">The sequence shown here is derived from an EMBL/GenBank/DDBJ whole genome shotgun (WGS) entry which is preliminary data.</text>
</comment>
<dbReference type="AlphaFoldDB" id="A0A444S2I1"/>